<keyword evidence="7" id="KW-1185">Reference proteome</keyword>
<protein>
    <submittedName>
        <fullName evidence="6">Polysaccharide export outer membrane protein</fullName>
    </submittedName>
</protein>
<dbReference type="PANTHER" id="PTHR33619">
    <property type="entry name" value="POLYSACCHARIDE EXPORT PROTEIN GFCE-RELATED"/>
    <property type="match status" value="1"/>
</dbReference>
<feature type="signal peptide" evidence="3">
    <location>
        <begin position="1"/>
        <end position="37"/>
    </location>
</feature>
<dbReference type="GO" id="GO:0015159">
    <property type="term" value="F:polysaccharide transmembrane transporter activity"/>
    <property type="evidence" value="ECO:0007669"/>
    <property type="project" value="InterPro"/>
</dbReference>
<dbReference type="InterPro" id="IPR058781">
    <property type="entry name" value="HH_AprE-like"/>
</dbReference>
<evidence type="ECO:0000313" key="7">
    <source>
        <dbReference type="Proteomes" id="UP000554520"/>
    </source>
</evidence>
<feature type="coiled-coil region" evidence="2">
    <location>
        <begin position="322"/>
        <end position="349"/>
    </location>
</feature>
<feature type="domain" description="Polysaccharide export protein N-terminal" evidence="4">
    <location>
        <begin position="41"/>
        <end position="113"/>
    </location>
</feature>
<dbReference type="PANTHER" id="PTHR33619:SF3">
    <property type="entry name" value="POLYSACCHARIDE EXPORT PROTEIN GFCE-RELATED"/>
    <property type="match status" value="1"/>
</dbReference>
<comment type="caution">
    <text evidence="6">The sequence shown here is derived from an EMBL/GenBank/DDBJ whole genome shotgun (WGS) entry which is preliminary data.</text>
</comment>
<dbReference type="InterPro" id="IPR003715">
    <property type="entry name" value="Poly_export_N"/>
</dbReference>
<evidence type="ECO:0000313" key="6">
    <source>
        <dbReference type="EMBL" id="MBB3147912.1"/>
    </source>
</evidence>
<evidence type="ECO:0000256" key="2">
    <source>
        <dbReference type="SAM" id="Coils"/>
    </source>
</evidence>
<organism evidence="6 7">
    <name type="scientific">Phyllobacterium trifolii</name>
    <dbReference type="NCBI Taxonomy" id="300193"/>
    <lineage>
        <taxon>Bacteria</taxon>
        <taxon>Pseudomonadati</taxon>
        <taxon>Pseudomonadota</taxon>
        <taxon>Alphaproteobacteria</taxon>
        <taxon>Hyphomicrobiales</taxon>
        <taxon>Phyllobacteriaceae</taxon>
        <taxon>Phyllobacterium</taxon>
    </lineage>
</organism>
<gene>
    <name evidence="6" type="ORF">FHS21_004347</name>
</gene>
<keyword evidence="2" id="KW-0175">Coiled coil</keyword>
<dbReference type="InterPro" id="IPR049712">
    <property type="entry name" value="Poly_export"/>
</dbReference>
<keyword evidence="1 3" id="KW-0732">Signal</keyword>
<dbReference type="Pfam" id="PF25994">
    <property type="entry name" value="HH_AprE"/>
    <property type="match status" value="1"/>
</dbReference>
<reference evidence="6 7" key="1">
    <citation type="submission" date="2020-08" db="EMBL/GenBank/DDBJ databases">
        <title>Genomic Encyclopedia of Type Strains, Phase III (KMG-III): the genomes of soil and plant-associated and newly described type strains.</title>
        <authorList>
            <person name="Whitman W."/>
        </authorList>
    </citation>
    <scope>NUCLEOTIDE SEQUENCE [LARGE SCALE GENOMIC DNA]</scope>
    <source>
        <strain evidence="6 7">CECT 7015</strain>
    </source>
</reference>
<dbReference type="Gene3D" id="3.10.560.10">
    <property type="entry name" value="Outer membrane lipoprotein wza domain like"/>
    <property type="match status" value="1"/>
</dbReference>
<dbReference type="Gene3D" id="3.30.1950.10">
    <property type="entry name" value="wza like domain"/>
    <property type="match status" value="1"/>
</dbReference>
<accession>A0A839UGI1</accession>
<evidence type="ECO:0000256" key="1">
    <source>
        <dbReference type="ARBA" id="ARBA00022729"/>
    </source>
</evidence>
<dbReference type="RefSeq" id="WP_246411125.1">
    <property type="nucleotide sequence ID" value="NZ_JACHXN010000015.1"/>
</dbReference>
<evidence type="ECO:0000256" key="3">
    <source>
        <dbReference type="SAM" id="SignalP"/>
    </source>
</evidence>
<dbReference type="EMBL" id="JACHXN010000015">
    <property type="protein sequence ID" value="MBB3147912.1"/>
    <property type="molecule type" value="Genomic_DNA"/>
</dbReference>
<proteinExistence type="predicted"/>
<name>A0A839UGI1_9HYPH</name>
<evidence type="ECO:0000259" key="5">
    <source>
        <dbReference type="Pfam" id="PF25994"/>
    </source>
</evidence>
<feature type="chain" id="PRO_5032557724" evidence="3">
    <location>
        <begin position="38"/>
        <end position="424"/>
    </location>
</feature>
<evidence type="ECO:0000259" key="4">
    <source>
        <dbReference type="Pfam" id="PF02563"/>
    </source>
</evidence>
<feature type="domain" description="AprE-like long alpha-helical hairpin" evidence="5">
    <location>
        <begin position="167"/>
        <end position="351"/>
    </location>
</feature>
<dbReference type="AlphaFoldDB" id="A0A839UGI1"/>
<dbReference type="Proteomes" id="UP000554520">
    <property type="component" value="Unassembled WGS sequence"/>
</dbReference>
<sequence length="424" mass="46910">MLIKQKNSRPGFAYRINKLMTACAFSSILLLSPMASAAWADEPYKVASGDVLLITVYGDTGLSGTFPVSVEGTIGYPILGNIPVANQTIAEISSTISQKLLQHIPGLSVSVAMKEYAPVFVIGDVQKPGKYEFRPGMIALELFALSGGLKEALDKMDTAGTQLVTARQDYSDTSLQLFAQDVRRARLQAELDEKPFEYVLDKETITDDLPARQQVVDSERRVFDLRLAALHSEEKALQDQKQNYREEIDTLEKSTKLRNEEISLLEQNVGSSEKLVSQGLTAQSTLRDSQRQLSAMRRDALEFGSFLARARQNENAIGQRLLALNEQRANDAANQLRDIELDLIRLRKRLAFIVQTMAEIGATAQRATTRDQSVRLTFSVARIVNGEYQESELTEHDPIKAGDILRAQLAVPKDVAANSINPPG</sequence>
<feature type="coiled-coil region" evidence="2">
    <location>
        <begin position="227"/>
        <end position="254"/>
    </location>
</feature>
<dbReference type="Pfam" id="PF02563">
    <property type="entry name" value="Poly_export"/>
    <property type="match status" value="1"/>
</dbReference>